<dbReference type="AlphaFoldDB" id="A0A9D3PVU9"/>
<dbReference type="EMBL" id="JAFDVH010000013">
    <property type="protein sequence ID" value="KAG7466280.1"/>
    <property type="molecule type" value="Genomic_DNA"/>
</dbReference>
<comment type="caution">
    <text evidence="1">The sequence shown here is derived from an EMBL/GenBank/DDBJ whole genome shotgun (WGS) entry which is preliminary data.</text>
</comment>
<dbReference type="PANTHER" id="PTHR21292:SF12">
    <property type="entry name" value="EXOCYST COMPLEX COMPONENT 3-LIKE PROTEIN"/>
    <property type="match status" value="1"/>
</dbReference>
<reference evidence="1" key="1">
    <citation type="submission" date="2021-01" db="EMBL/GenBank/DDBJ databases">
        <authorList>
            <person name="Zahm M."/>
            <person name="Roques C."/>
            <person name="Cabau C."/>
            <person name="Klopp C."/>
            <person name="Donnadieu C."/>
            <person name="Jouanno E."/>
            <person name="Lampietro C."/>
            <person name="Louis A."/>
            <person name="Herpin A."/>
            <person name="Echchiki A."/>
            <person name="Berthelot C."/>
            <person name="Parey E."/>
            <person name="Roest-Crollius H."/>
            <person name="Braasch I."/>
            <person name="Postlethwait J."/>
            <person name="Bobe J."/>
            <person name="Montfort J."/>
            <person name="Bouchez O."/>
            <person name="Begum T."/>
            <person name="Mejri S."/>
            <person name="Adams A."/>
            <person name="Chen W.-J."/>
            <person name="Guiguen Y."/>
        </authorList>
    </citation>
    <scope>NUCLEOTIDE SEQUENCE</scope>
    <source>
        <strain evidence="1">YG-15Mar2019-1</strain>
        <tissue evidence="1">Brain</tissue>
    </source>
</reference>
<dbReference type="PANTHER" id="PTHR21292">
    <property type="entry name" value="EXOCYST COMPLEX COMPONENT SEC6-RELATED"/>
    <property type="match status" value="1"/>
</dbReference>
<dbReference type="GO" id="GO:0000145">
    <property type="term" value="C:exocyst"/>
    <property type="evidence" value="ECO:0007669"/>
    <property type="project" value="InterPro"/>
</dbReference>
<name>A0A9D3PVU9_MEGAT</name>
<protein>
    <submittedName>
        <fullName evidence="1">Uncharacterized protein</fullName>
    </submittedName>
</protein>
<evidence type="ECO:0000313" key="1">
    <source>
        <dbReference type="EMBL" id="KAG7466280.1"/>
    </source>
</evidence>
<dbReference type="GO" id="GO:0006887">
    <property type="term" value="P:exocytosis"/>
    <property type="evidence" value="ECO:0007669"/>
    <property type="project" value="InterPro"/>
</dbReference>
<dbReference type="Proteomes" id="UP001046870">
    <property type="component" value="Chromosome 13"/>
</dbReference>
<gene>
    <name evidence="1" type="ORF">MATL_G00163230</name>
</gene>
<sequence>MTTKYKLLHNCTSSAQGKLKAKAVGLLMKQNHKERREETEPLGEDMIQPADEAQLCPTTGSLAQALRCAERAGNGSASQEYEKIGRLMLGIVSQALLEDSPCGETVLSASRAILWGQEHRGLCQQGQPGDWNPRNWLARFCISVEQAVAHKFPRLPPQRVGSSLEELGLGEYLGKVRGTVQGELRRLSPGLEAQLLGHVVESFHRFLFSQLDQVLKRTLTADETLLLLHWVACGYLSKEFMGHPDIWGYSSKAIDLLVVTDWLQRAEKKLLTAVKEVVSERLGRILQNEEVYWNPCAPGDEEDFIKLHVDVIQVLQGPILQASKISQVLRLRVQEVCYQELLDFVENYVESEKKRLKVQEKSGSHDGMFPFRTFSTSRELSDYVQTISGDLSADSVIAVQSLRSIEVQALELLLREPVSKVKASLKKYFKKGDNHFVDVMGEVRMHFTCLPKTQQEAHRIVIDTAYHHIASLYLKHLLLSNRGKLEWRWTDVGRTVTADAEYLHSFFSQQNHNVTQRTQTLLKVEEVLKTSDVNALKITITELQLESQKQLRDLLCWKGGLSRSQLREVMEVRQGCHPNFDSSENKPRPWYRCCW</sequence>
<keyword evidence="2" id="KW-1185">Reference proteome</keyword>
<proteinExistence type="predicted"/>
<evidence type="ECO:0000313" key="2">
    <source>
        <dbReference type="Proteomes" id="UP001046870"/>
    </source>
</evidence>
<dbReference type="GO" id="GO:0000149">
    <property type="term" value="F:SNARE binding"/>
    <property type="evidence" value="ECO:0007669"/>
    <property type="project" value="TreeGrafter"/>
</dbReference>
<dbReference type="OrthoDB" id="8806573at2759"/>
<dbReference type="InterPro" id="IPR010326">
    <property type="entry name" value="EXOC3/Sec6"/>
</dbReference>
<dbReference type="GO" id="GO:0051601">
    <property type="term" value="P:exocyst localization"/>
    <property type="evidence" value="ECO:0007669"/>
    <property type="project" value="TreeGrafter"/>
</dbReference>
<organism evidence="1 2">
    <name type="scientific">Megalops atlanticus</name>
    <name type="common">Tarpon</name>
    <name type="synonym">Clupea gigantea</name>
    <dbReference type="NCBI Taxonomy" id="7932"/>
    <lineage>
        <taxon>Eukaryota</taxon>
        <taxon>Metazoa</taxon>
        <taxon>Chordata</taxon>
        <taxon>Craniata</taxon>
        <taxon>Vertebrata</taxon>
        <taxon>Euteleostomi</taxon>
        <taxon>Actinopterygii</taxon>
        <taxon>Neopterygii</taxon>
        <taxon>Teleostei</taxon>
        <taxon>Elopiformes</taxon>
        <taxon>Megalopidae</taxon>
        <taxon>Megalops</taxon>
    </lineage>
</organism>
<dbReference type="Pfam" id="PF06046">
    <property type="entry name" value="Sec6"/>
    <property type="match status" value="1"/>
</dbReference>
<accession>A0A9D3PVU9</accession>